<reference evidence="5 6" key="1">
    <citation type="submission" date="2018-03" db="EMBL/GenBank/DDBJ databases">
        <title>Mesoflavibacter sp. HG37 and Mesoflavibacter sp. HG96 sp.nov., two marine bacteria isolated from seawater of Western Pacific Ocean.</title>
        <authorList>
            <person name="Cheng H."/>
            <person name="Wu Y.-H."/>
            <person name="Guo L.-L."/>
            <person name="Xu X.-W."/>
        </authorList>
    </citation>
    <scope>NUCLEOTIDE SEQUENCE [LARGE SCALE GENOMIC DNA]</scope>
    <source>
        <strain evidence="5 6">KCTC 32269</strain>
    </source>
</reference>
<feature type="repeat" description="TPR" evidence="3">
    <location>
        <begin position="295"/>
        <end position="328"/>
    </location>
</feature>
<dbReference type="Proteomes" id="UP000238426">
    <property type="component" value="Unassembled WGS sequence"/>
</dbReference>
<dbReference type="EMBL" id="PXOQ01000007">
    <property type="protein sequence ID" value="PSG90712.1"/>
    <property type="molecule type" value="Genomic_DNA"/>
</dbReference>
<accession>A0A2T1NE38</accession>
<dbReference type="AlphaFoldDB" id="A0A2T1NE38"/>
<dbReference type="InterPro" id="IPR019734">
    <property type="entry name" value="TPR_rpt"/>
</dbReference>
<dbReference type="InterPro" id="IPR011990">
    <property type="entry name" value="TPR-like_helical_dom_sf"/>
</dbReference>
<evidence type="ECO:0000256" key="3">
    <source>
        <dbReference type="PROSITE-ProRule" id="PRU00339"/>
    </source>
</evidence>
<gene>
    <name evidence="5" type="ORF">C7H52_05390</name>
</gene>
<evidence type="ECO:0000313" key="6">
    <source>
        <dbReference type="Proteomes" id="UP000238426"/>
    </source>
</evidence>
<dbReference type="PROSITE" id="PS50005">
    <property type="entry name" value="TPR"/>
    <property type="match status" value="2"/>
</dbReference>
<feature type="repeat" description="TPR" evidence="3">
    <location>
        <begin position="332"/>
        <end position="365"/>
    </location>
</feature>
<proteinExistence type="predicted"/>
<feature type="signal peptide" evidence="4">
    <location>
        <begin position="1"/>
        <end position="20"/>
    </location>
</feature>
<evidence type="ECO:0000256" key="1">
    <source>
        <dbReference type="ARBA" id="ARBA00022737"/>
    </source>
</evidence>
<feature type="chain" id="PRO_5015504784" evidence="4">
    <location>
        <begin position="21"/>
        <end position="450"/>
    </location>
</feature>
<dbReference type="Gene3D" id="1.25.40.10">
    <property type="entry name" value="Tetratricopeptide repeat domain"/>
    <property type="match status" value="1"/>
</dbReference>
<dbReference type="Pfam" id="PF13181">
    <property type="entry name" value="TPR_8"/>
    <property type="match status" value="1"/>
</dbReference>
<evidence type="ECO:0000256" key="4">
    <source>
        <dbReference type="SAM" id="SignalP"/>
    </source>
</evidence>
<keyword evidence="6" id="KW-1185">Reference proteome</keyword>
<protein>
    <submittedName>
        <fullName evidence="5">Uncharacterized protein</fullName>
    </submittedName>
</protein>
<evidence type="ECO:0000313" key="5">
    <source>
        <dbReference type="EMBL" id="PSG90712.1"/>
    </source>
</evidence>
<keyword evidence="2 3" id="KW-0802">TPR repeat</keyword>
<evidence type="ECO:0000256" key="2">
    <source>
        <dbReference type="ARBA" id="ARBA00022803"/>
    </source>
</evidence>
<dbReference type="SUPFAM" id="SSF48452">
    <property type="entry name" value="TPR-like"/>
    <property type="match status" value="1"/>
</dbReference>
<keyword evidence="1" id="KW-0677">Repeat</keyword>
<dbReference type="RefSeq" id="WP_106462853.1">
    <property type="nucleotide sequence ID" value="NZ_PXOQ01000007.1"/>
</dbReference>
<keyword evidence="4" id="KW-0732">Signal</keyword>
<comment type="caution">
    <text evidence="5">The sequence shown here is derived from an EMBL/GenBank/DDBJ whole genome shotgun (WGS) entry which is preliminary data.</text>
</comment>
<organism evidence="5 6">
    <name type="scientific">Aurantibacter aestuarii</name>
    <dbReference type="NCBI Taxonomy" id="1266046"/>
    <lineage>
        <taxon>Bacteria</taxon>
        <taxon>Pseudomonadati</taxon>
        <taxon>Bacteroidota</taxon>
        <taxon>Flavobacteriia</taxon>
        <taxon>Flavobacteriales</taxon>
        <taxon>Flavobacteriaceae</taxon>
        <taxon>Aurantibacter</taxon>
    </lineage>
</organism>
<dbReference type="OrthoDB" id="1522899at2"/>
<dbReference type="InterPro" id="IPR013105">
    <property type="entry name" value="TPR_2"/>
</dbReference>
<name>A0A2T1NE38_9FLAO</name>
<sequence length="450" mass="50530">MKTKATLLLVLIFGFNFGFSQTDCATKLSLMVEAAKAKSYDTAYPYLMELRKDCPTFNRATYVYGERILNSKIDGAEGEEKKAFINDLVKLYDESMMHFASKSPKGEFMGKACQLKYDNRELLGLTGDVLYECFDTAYKADSVSFDNPQSLYVYFKLMVDLYDEGKKPAAELFNKYDDVVEKIDVELEKASEKLNGYVAKEEAGQTLSSKEASYKRFYEQTIAAFEKISASVDSELGGRANCENLIPLYAKDFEVNKNDAVWLKRAVSRMYNKECTDDALYEKLLKAYDAAESSADTKYFLASFLFNNGKISEAMTYYKQSYDLQEDKVKKAKLAYKIGANLKKKGRFGEARQYFENALALNPSDKNPHLLIASMYASSANDCGDSRFNKLAVFWLAAKEAAKAGSKGSSYVESYNAKAPTRSMIFSEGNSGQTIKIGCWIGRSVTVPKL</sequence>
<dbReference type="PROSITE" id="PS50293">
    <property type="entry name" value="TPR_REGION"/>
    <property type="match status" value="1"/>
</dbReference>
<dbReference type="Pfam" id="PF07719">
    <property type="entry name" value="TPR_2"/>
    <property type="match status" value="1"/>
</dbReference>
<dbReference type="SMART" id="SM00028">
    <property type="entry name" value="TPR"/>
    <property type="match status" value="2"/>
</dbReference>